<dbReference type="AlphaFoldDB" id="A0A0K2ZWK6"/>
<name>A0A0K2ZWK6_9XANT</name>
<protein>
    <submittedName>
        <fullName evidence="1">Uncharacterized protein</fullName>
    </submittedName>
</protein>
<dbReference type="Proteomes" id="UP000041247">
    <property type="component" value="Unassembled WGS sequence"/>
</dbReference>
<dbReference type="SUPFAM" id="SSF52096">
    <property type="entry name" value="ClpP/crotonase"/>
    <property type="match status" value="1"/>
</dbReference>
<organism evidence="1 2">
    <name type="scientific">Xanthomonas graminis pv. poae</name>
    <dbReference type="NCBI Taxonomy" id="227946"/>
    <lineage>
        <taxon>Bacteria</taxon>
        <taxon>Pseudomonadati</taxon>
        <taxon>Pseudomonadota</taxon>
        <taxon>Gammaproteobacteria</taxon>
        <taxon>Lysobacterales</taxon>
        <taxon>Lysobacteraceae</taxon>
        <taxon>Xanthomonas</taxon>
        <taxon>Xanthomonas translucens group</taxon>
        <taxon>Xanthomonas graminis</taxon>
    </lineage>
</organism>
<evidence type="ECO:0000313" key="1">
    <source>
        <dbReference type="EMBL" id="CTP88544.1"/>
    </source>
</evidence>
<dbReference type="EMBL" id="CXOK01000052">
    <property type="protein sequence ID" value="CTP88544.1"/>
    <property type="molecule type" value="Genomic_DNA"/>
</dbReference>
<evidence type="ECO:0000313" key="2">
    <source>
        <dbReference type="Proteomes" id="UP000041247"/>
    </source>
</evidence>
<gene>
    <name evidence="1" type="ORF">XTPLMG728_1935</name>
</gene>
<dbReference type="RefSeq" id="WP_249255883.1">
    <property type="nucleotide sequence ID" value="NZ_MADP01000182.1"/>
</dbReference>
<sequence>MINSKIRMIAVLATIFFCGNVHAGWRRISPDLIELRGDIDANSDVDYFKIAKGGYSKIVVHSLGGYPLVALRIAEDIVRRRPIEVKVDGVCLSACASYIAMAASSLSVDCGAVLGWHGTLPAGKEGAISLAAEGGPEALVGKYRDWLEKFHADERSFYSRAGVDYKILEYANQQVKMSSGKADEYTFDEKTGEYSYSSTPSVWVPQRVTLEKYGVDGERYCRKYTAKMVQDVMEKAGVKSSFVLDQ</sequence>
<reference evidence="1 2" key="1">
    <citation type="submission" date="2015-07" db="EMBL/GenBank/DDBJ databases">
        <authorList>
            <person name="Noorani M."/>
        </authorList>
    </citation>
    <scope>NUCLEOTIDE SEQUENCE [LARGE SCALE GENOMIC DNA]</scope>
    <source>
        <strain evidence="1">LMG728</strain>
    </source>
</reference>
<dbReference type="InterPro" id="IPR029045">
    <property type="entry name" value="ClpP/crotonase-like_dom_sf"/>
</dbReference>
<proteinExistence type="predicted"/>
<accession>A0A0K2ZWK6</accession>